<dbReference type="EMBL" id="LN902843">
    <property type="protein sequence ID" value="CDI97037.1"/>
    <property type="molecule type" value="Genomic_DNA"/>
</dbReference>
<dbReference type="SMART" id="SM00612">
    <property type="entry name" value="Kelch"/>
    <property type="match status" value="4"/>
</dbReference>
<name>A0A087VXM7_ECHMU</name>
<dbReference type="OMA" id="CYDFEAK"/>
<keyword evidence="1" id="KW-0880">Kelch repeat</keyword>
<evidence type="ECO:0000256" key="2">
    <source>
        <dbReference type="ARBA" id="ARBA00022737"/>
    </source>
</evidence>
<dbReference type="OrthoDB" id="45365at2759"/>
<dbReference type="Gene3D" id="2.120.10.80">
    <property type="entry name" value="Kelch-type beta propeller"/>
    <property type="match status" value="1"/>
</dbReference>
<dbReference type="GO" id="GO:0016567">
    <property type="term" value="P:protein ubiquitination"/>
    <property type="evidence" value="ECO:0007669"/>
    <property type="project" value="UniProtKB-UniPathway"/>
</dbReference>
<dbReference type="Proteomes" id="UP000017246">
    <property type="component" value="Unassembled WGS sequence"/>
</dbReference>
<dbReference type="AlphaFoldDB" id="A0A087VXM7"/>
<keyword evidence="4" id="KW-1185">Reference proteome</keyword>
<sequence>MIYSAGGYLRYSLSNFEAYNRVTDTWRRLPDVPSPRSDLAAASVRGCIYLVGGRNNNNEQSNVDAPHMDCYDPTTNRWHTCAPMSVPRNRVAVGVVDDMIYAIGGLTHNVPHRTAEKYDVDDDLWTPIAPMHYPRIGLGVAVVNRLLYAVGGFDGERRLSSVERYDPEADAWSEVAPLNRPRSGAGKFVKISLSWDRSDEGIWGT</sequence>
<protein>
    <submittedName>
        <fullName evidence="3">Kelch ECH associated protein 1</fullName>
    </submittedName>
</protein>
<evidence type="ECO:0000313" key="3">
    <source>
        <dbReference type="EMBL" id="CDI97037.1"/>
    </source>
</evidence>
<dbReference type="eggNOG" id="KOG4441">
    <property type="taxonomic scope" value="Eukaryota"/>
</dbReference>
<dbReference type="STRING" id="6211.A0A087VXM7"/>
<dbReference type="PANTHER" id="PTHR46344">
    <property type="entry name" value="OS02G0202900 PROTEIN"/>
    <property type="match status" value="1"/>
</dbReference>
<reference evidence="3" key="2">
    <citation type="submission" date="2015-11" db="EMBL/GenBank/DDBJ databases">
        <authorList>
            <person name="Zhang Y."/>
            <person name="Guo Z."/>
        </authorList>
    </citation>
    <scope>NUCLEOTIDE SEQUENCE</scope>
</reference>
<reference evidence="3" key="1">
    <citation type="journal article" date="2013" name="Nature">
        <title>The genomes of four tapeworm species reveal adaptations to parasitism.</title>
        <authorList>
            <person name="Tsai I.J."/>
            <person name="Zarowiecki M."/>
            <person name="Holroyd N."/>
            <person name="Garciarrubio A."/>
            <person name="Sanchez-Flores A."/>
            <person name="Brooks K.L."/>
            <person name="Tracey A."/>
            <person name="Bobes R.J."/>
            <person name="Fragoso G."/>
            <person name="Sciutto E."/>
            <person name="Aslett M."/>
            <person name="Beasley H."/>
            <person name="Bennett H.M."/>
            <person name="Cai J."/>
            <person name="Camicia F."/>
            <person name="Clark R."/>
            <person name="Cucher M."/>
            <person name="De Silva N."/>
            <person name="Day T.A."/>
            <person name="Deplazes P."/>
            <person name="Estrada K."/>
            <person name="Fernandez C."/>
            <person name="Holland P.W."/>
            <person name="Hou J."/>
            <person name="Hu S."/>
            <person name="Huckvale T."/>
            <person name="Hung S.S."/>
            <person name="Kamenetzky L."/>
            <person name="Keane J.A."/>
            <person name="Kiss F."/>
            <person name="Koziol U."/>
            <person name="Lambert O."/>
            <person name="Liu K."/>
            <person name="Luo X."/>
            <person name="Luo Y."/>
            <person name="Macchiaroli N."/>
            <person name="Nichol S."/>
            <person name="Paps J."/>
            <person name="Parkinson J."/>
            <person name="Pouchkina-Stantcheva N."/>
            <person name="Riddiford N."/>
            <person name="Rosenzvit M."/>
            <person name="Salinas G."/>
            <person name="Wasmuth J.D."/>
            <person name="Zamanian M."/>
            <person name="Zheng Y."/>
            <person name="Cai X."/>
            <person name="Soberon X."/>
            <person name="Olson P.D."/>
            <person name="Laclette J.P."/>
            <person name="Brehm K."/>
            <person name="Berriman M."/>
            <person name="Garciarrubio A."/>
            <person name="Bobes R.J."/>
            <person name="Fragoso G."/>
            <person name="Sanchez-Flores A."/>
            <person name="Estrada K."/>
            <person name="Cevallos M.A."/>
            <person name="Morett E."/>
            <person name="Gonzalez V."/>
            <person name="Portillo T."/>
            <person name="Ochoa-Leyva A."/>
            <person name="Jose M.V."/>
            <person name="Sciutto E."/>
            <person name="Landa A."/>
            <person name="Jimenez L."/>
            <person name="Valdes V."/>
            <person name="Carrero J.C."/>
            <person name="Larralde C."/>
            <person name="Morales-Montor J."/>
            <person name="Limon-Lason J."/>
            <person name="Soberon X."/>
            <person name="Laclette J.P."/>
        </authorList>
    </citation>
    <scope>NUCLEOTIDE SEQUENCE [LARGE SCALE GENOMIC DNA]</scope>
</reference>
<dbReference type="Pfam" id="PF01344">
    <property type="entry name" value="Kelch_1"/>
    <property type="match status" value="4"/>
</dbReference>
<dbReference type="PRINTS" id="PR00501">
    <property type="entry name" value="KELCHREPEAT"/>
</dbReference>
<dbReference type="UniPathway" id="UPA00143"/>
<dbReference type="SUPFAM" id="SSF117281">
    <property type="entry name" value="Kelch motif"/>
    <property type="match status" value="1"/>
</dbReference>
<evidence type="ECO:0000256" key="1">
    <source>
        <dbReference type="ARBA" id="ARBA00022441"/>
    </source>
</evidence>
<keyword evidence="2" id="KW-0677">Repeat</keyword>
<proteinExistence type="predicted"/>
<dbReference type="InterPro" id="IPR015915">
    <property type="entry name" value="Kelch-typ_b-propeller"/>
</dbReference>
<evidence type="ECO:0000313" key="4">
    <source>
        <dbReference type="Proteomes" id="UP000017246"/>
    </source>
</evidence>
<organism evidence="3 4">
    <name type="scientific">Echinococcus multilocularis</name>
    <name type="common">Fox tapeworm</name>
    <dbReference type="NCBI Taxonomy" id="6211"/>
    <lineage>
        <taxon>Eukaryota</taxon>
        <taxon>Metazoa</taxon>
        <taxon>Spiralia</taxon>
        <taxon>Lophotrochozoa</taxon>
        <taxon>Platyhelminthes</taxon>
        <taxon>Cestoda</taxon>
        <taxon>Eucestoda</taxon>
        <taxon>Cyclophyllidea</taxon>
        <taxon>Taeniidae</taxon>
        <taxon>Echinococcus</taxon>
    </lineage>
</organism>
<dbReference type="InterPro" id="IPR006652">
    <property type="entry name" value="Kelch_1"/>
</dbReference>
<gene>
    <name evidence="3" type="ORF">EmuJ_000078400</name>
</gene>
<dbReference type="PANTHER" id="PTHR46344:SF27">
    <property type="entry name" value="KELCH REPEAT SUPERFAMILY PROTEIN"/>
    <property type="match status" value="1"/>
</dbReference>
<accession>A0A087VXM7</accession>